<evidence type="ECO:0000256" key="12">
    <source>
        <dbReference type="SAM" id="MobiDB-lite"/>
    </source>
</evidence>
<geneLocation type="mitochondrion" evidence="13"/>
<dbReference type="EMBL" id="AF051097">
    <property type="protein sequence ID" value="AAD11954.1"/>
    <property type="molecule type" value="Genomic_DNA"/>
</dbReference>
<evidence type="ECO:0000256" key="1">
    <source>
        <dbReference type="ARBA" id="ARBA00004304"/>
    </source>
</evidence>
<evidence type="ECO:0000256" key="2">
    <source>
        <dbReference type="ARBA" id="ARBA00008892"/>
    </source>
</evidence>
<keyword evidence="7" id="KW-1133">Transmembrane helix</keyword>
<dbReference type="GeneID" id="808166"/>
<feature type="region of interest" description="Disordered" evidence="12">
    <location>
        <begin position="34"/>
        <end position="54"/>
    </location>
</feature>
<keyword evidence="6 11" id="KW-0375">Hydrogen ion transport</keyword>
<dbReference type="PIR" id="T11131">
    <property type="entry name" value="T11131"/>
</dbReference>
<evidence type="ECO:0000256" key="10">
    <source>
        <dbReference type="ARBA" id="ARBA00023136"/>
    </source>
</evidence>
<keyword evidence="5 11" id="KW-0812">Transmembrane</keyword>
<evidence type="ECO:0000256" key="7">
    <source>
        <dbReference type="ARBA" id="ARBA00022989"/>
    </source>
</evidence>
<evidence type="ECO:0000256" key="6">
    <source>
        <dbReference type="ARBA" id="ARBA00022781"/>
    </source>
</evidence>
<dbReference type="Pfam" id="PF00895">
    <property type="entry name" value="ATP-synt_8"/>
    <property type="match status" value="1"/>
</dbReference>
<sequence>MPQLNPDFWALNFVTVWLLLAIALATTTSLQLPLQPSPSSLQHHTLSTPQWLWT</sequence>
<dbReference type="CTD" id="4509"/>
<evidence type="ECO:0000256" key="4">
    <source>
        <dbReference type="ARBA" id="ARBA00022547"/>
    </source>
</evidence>
<reference evidence="13" key="2">
    <citation type="journal article" date="1998" name="Proc. Natl. Acad. Sci. U.S.A.">
        <title>Codon reassignment and amino acid composition in hemichordate mitochondria.</title>
        <authorList>
            <person name="Castresana J."/>
            <person name="Feldmaier-Fuchs G."/>
            <person name="Paabo S."/>
        </authorList>
    </citation>
    <scope>NUCLEOTIDE SEQUENCE</scope>
</reference>
<keyword evidence="9 11" id="KW-0496">Mitochondrion</keyword>
<keyword evidence="4 11" id="KW-0138">CF(0)</keyword>
<keyword evidence="8 11" id="KW-0406">Ion transport</keyword>
<evidence type="ECO:0000256" key="9">
    <source>
        <dbReference type="ARBA" id="ARBA00023128"/>
    </source>
</evidence>
<evidence type="ECO:0000313" key="13">
    <source>
        <dbReference type="EMBL" id="AAD11954.1"/>
    </source>
</evidence>
<proteinExistence type="inferred from homology"/>
<reference evidence="13" key="1">
    <citation type="journal article" date="1998" name="Genetics">
        <title>The mitochondrial genome of the hemichordate Balanoglossus carnosus and the evolution of deuterostome mitochondria.</title>
        <authorList>
            <person name="Castresana J."/>
            <person name="Feldmaier-Fuchs G."/>
            <person name="Yokobori S."/>
            <person name="Satoh N."/>
            <person name="Paabo S."/>
        </authorList>
    </citation>
    <scope>NUCLEOTIDE SEQUENCE</scope>
</reference>
<dbReference type="GO" id="GO:0015078">
    <property type="term" value="F:proton transmembrane transporter activity"/>
    <property type="evidence" value="ECO:0007669"/>
    <property type="project" value="InterPro"/>
</dbReference>
<protein>
    <recommendedName>
        <fullName evidence="11">ATP synthase complex subunit 8</fullName>
    </recommendedName>
</protein>
<evidence type="ECO:0000256" key="3">
    <source>
        <dbReference type="ARBA" id="ARBA00022448"/>
    </source>
</evidence>
<comment type="similarity">
    <text evidence="2 11">Belongs to the ATPase protein 8 family.</text>
</comment>
<dbReference type="GO" id="GO:0031966">
    <property type="term" value="C:mitochondrial membrane"/>
    <property type="evidence" value="ECO:0007669"/>
    <property type="project" value="UniProtKB-SubCell"/>
</dbReference>
<keyword evidence="10" id="KW-0472">Membrane</keyword>
<dbReference type="GO" id="GO:0045259">
    <property type="term" value="C:proton-transporting ATP synthase complex"/>
    <property type="evidence" value="ECO:0007669"/>
    <property type="project" value="UniProtKB-KW"/>
</dbReference>
<dbReference type="GO" id="GO:0015986">
    <property type="term" value="P:proton motive force-driven ATP synthesis"/>
    <property type="evidence" value="ECO:0007669"/>
    <property type="project" value="InterPro"/>
</dbReference>
<dbReference type="RefSeq" id="NP_008397.1">
    <property type="nucleotide sequence ID" value="NC_001887.1"/>
</dbReference>
<name>O63614_BALCA</name>
<evidence type="ECO:0000256" key="8">
    <source>
        <dbReference type="ARBA" id="ARBA00023065"/>
    </source>
</evidence>
<dbReference type="InterPro" id="IPR001421">
    <property type="entry name" value="ATP8_metazoa"/>
</dbReference>
<feature type="compositionally biased region" description="Polar residues" evidence="12">
    <location>
        <begin position="43"/>
        <end position="54"/>
    </location>
</feature>
<keyword evidence="3 11" id="KW-0813">Transport</keyword>
<accession>O63614</accession>
<comment type="subcellular location">
    <subcellularLocation>
        <location evidence="1 11">Mitochondrion membrane</location>
        <topology evidence="1 11">Single-pass membrane protein</topology>
    </subcellularLocation>
</comment>
<evidence type="ECO:0000256" key="11">
    <source>
        <dbReference type="RuleBase" id="RU003661"/>
    </source>
</evidence>
<dbReference type="AlphaFoldDB" id="O63614"/>
<evidence type="ECO:0000256" key="5">
    <source>
        <dbReference type="ARBA" id="ARBA00022692"/>
    </source>
</evidence>
<organism evidence="13">
    <name type="scientific">Balanoglossus carnosus</name>
    <name type="common">Acorn worm</name>
    <dbReference type="NCBI Taxonomy" id="35080"/>
    <lineage>
        <taxon>Eukaryota</taxon>
        <taxon>Metazoa</taxon>
        <taxon>Hemichordata</taxon>
        <taxon>Enteropneusta</taxon>
        <taxon>Ptychoderidae</taxon>
        <taxon>Balanoglossus</taxon>
    </lineage>
</organism>